<evidence type="ECO:0000256" key="1">
    <source>
        <dbReference type="ARBA" id="ARBA00004479"/>
    </source>
</evidence>
<feature type="transmembrane region" description="Helical" evidence="8">
    <location>
        <begin position="614"/>
        <end position="639"/>
    </location>
</feature>
<evidence type="ECO:0000313" key="12">
    <source>
        <dbReference type="Proteomes" id="UP000654370"/>
    </source>
</evidence>
<dbReference type="Pfam" id="PF13517">
    <property type="entry name" value="FG-GAP_3"/>
    <property type="match status" value="1"/>
</dbReference>
<accession>A0A8H7PX04</accession>
<dbReference type="InterPro" id="IPR057089">
    <property type="entry name" value="C2_TIP"/>
</dbReference>
<keyword evidence="5 8" id="KW-1133">Transmembrane helix</keyword>
<feature type="chain" id="PRO_5034386386" description="T-cell immunomodulatory protein TIP C2 domain-containing protein" evidence="9">
    <location>
        <begin position="21"/>
        <end position="660"/>
    </location>
</feature>
<feature type="signal peptide" evidence="9">
    <location>
        <begin position="1"/>
        <end position="20"/>
    </location>
</feature>
<evidence type="ECO:0000313" key="11">
    <source>
        <dbReference type="EMBL" id="KAG2182189.1"/>
    </source>
</evidence>
<reference evidence="11" key="1">
    <citation type="submission" date="2020-12" db="EMBL/GenBank/DDBJ databases">
        <title>Metabolic potential, ecology and presence of endohyphal bacteria is reflected in genomic diversity of Mucoromycotina.</title>
        <authorList>
            <person name="Muszewska A."/>
            <person name="Okrasinska A."/>
            <person name="Steczkiewicz K."/>
            <person name="Drgas O."/>
            <person name="Orlowska M."/>
            <person name="Perlinska-Lenart U."/>
            <person name="Aleksandrzak-Piekarczyk T."/>
            <person name="Szatraj K."/>
            <person name="Zielenkiewicz U."/>
            <person name="Pilsyk S."/>
            <person name="Malc E."/>
            <person name="Mieczkowski P."/>
            <person name="Kruszewska J.S."/>
            <person name="Biernat P."/>
            <person name="Pawlowska J."/>
        </authorList>
    </citation>
    <scope>NUCLEOTIDE SEQUENCE</scope>
    <source>
        <strain evidence="11">WA0000067209</strain>
    </source>
</reference>
<evidence type="ECO:0000256" key="6">
    <source>
        <dbReference type="ARBA" id="ARBA00023136"/>
    </source>
</evidence>
<evidence type="ECO:0000256" key="8">
    <source>
        <dbReference type="SAM" id="Phobius"/>
    </source>
</evidence>
<comment type="subcellular location">
    <subcellularLocation>
        <location evidence="1">Membrane</location>
        <topology evidence="1">Single-pass type I membrane protein</topology>
    </subcellularLocation>
</comment>
<evidence type="ECO:0000256" key="2">
    <source>
        <dbReference type="ARBA" id="ARBA00006496"/>
    </source>
</evidence>
<evidence type="ECO:0000256" key="5">
    <source>
        <dbReference type="ARBA" id="ARBA00022989"/>
    </source>
</evidence>
<comment type="similarity">
    <text evidence="2">Belongs to the TIP family.</text>
</comment>
<sequence length="660" mass="73743">MLGAIALYSQLFSLGGVANAFQYPEAFPKSKLYQLSPQIMGLEDMAGTIAAFGDFNGDKYTDLFVLSTDQSTITIYTWKQNNFTFVPLPNPPHIAGLDFVIENVVPGDFTYDGQLDVLVMGRSNPNNAGDEIKMRVYKGNGNDTIDPNYIGIPSAKLAQPMVADISGDMKSDLLGYAWDDTAAHPTLSIWNNIADPGNPNSTELFNVRFADLQLEVPELSHCIKKIHSTQIWYLYAPAPMVSKVFNFGSMSEIKVSKWSYKQTYRMGLALLALRILVSQGKSDKIVSQNANMDVTDGDGSVDILFPVCNHNDCQIHIAYNQQMPLCDKSDDSHQNSTACRQAQNLCVADPNFKFNFDTSNEESYSIFDLKNVLANGEYIVMDDSSFKGSSPVPIRLGDYNLDGYPDLLFVTNRRALLMESVLCNNKLCTQSDADNYRRSFRLVSQGSEALSKDISNPRQAAFFDIAEDGTLDILVLQSQGSISNGVCPGYCPTEPRFPSTKPYGVNYPGATFKFTVLDTSGVKRAHQVSQLSQTGYLSLQTPYSLFGLGRTNNYIEEMFAGTTMHQVSAWHRTIFSTKESYQIRNSYSFLTNQQMYTIPQRRWKVELYIQPADYIPWVFVVLAAAAAILATVVATLNWMEKREDRLERRKALHIVNFDAL</sequence>
<dbReference type="Pfam" id="PF23122">
    <property type="entry name" value="C2_ITFG1"/>
    <property type="match status" value="1"/>
</dbReference>
<dbReference type="OrthoDB" id="10022113at2759"/>
<proteinExistence type="inferred from homology"/>
<protein>
    <recommendedName>
        <fullName evidence="10">T-cell immunomodulatory protein TIP C2 domain-containing protein</fullName>
    </recommendedName>
</protein>
<dbReference type="GO" id="GO:0005886">
    <property type="term" value="C:plasma membrane"/>
    <property type="evidence" value="ECO:0007669"/>
    <property type="project" value="TreeGrafter"/>
</dbReference>
<keyword evidence="12" id="KW-1185">Reference proteome</keyword>
<dbReference type="Gene3D" id="2.130.10.130">
    <property type="entry name" value="Integrin alpha, N-terminal"/>
    <property type="match status" value="1"/>
</dbReference>
<keyword evidence="7" id="KW-0325">Glycoprotein</keyword>
<dbReference type="EMBL" id="JAEPQZ010000004">
    <property type="protein sequence ID" value="KAG2182189.1"/>
    <property type="molecule type" value="Genomic_DNA"/>
</dbReference>
<gene>
    <name evidence="11" type="ORF">INT43_007116</name>
</gene>
<keyword evidence="4 9" id="KW-0732">Signal</keyword>
<dbReference type="InterPro" id="IPR013517">
    <property type="entry name" value="FG-GAP"/>
</dbReference>
<organism evidence="11 12">
    <name type="scientific">Mortierella isabellina</name>
    <name type="common">Filamentous fungus</name>
    <name type="synonym">Umbelopsis isabellina</name>
    <dbReference type="NCBI Taxonomy" id="91625"/>
    <lineage>
        <taxon>Eukaryota</taxon>
        <taxon>Fungi</taxon>
        <taxon>Fungi incertae sedis</taxon>
        <taxon>Mucoromycota</taxon>
        <taxon>Mucoromycotina</taxon>
        <taxon>Umbelopsidomycetes</taxon>
        <taxon>Umbelopsidales</taxon>
        <taxon>Umbelopsidaceae</taxon>
        <taxon>Umbelopsis</taxon>
    </lineage>
</organism>
<dbReference type="Proteomes" id="UP000654370">
    <property type="component" value="Unassembled WGS sequence"/>
</dbReference>
<dbReference type="InterPro" id="IPR028994">
    <property type="entry name" value="Integrin_alpha_N"/>
</dbReference>
<dbReference type="AlphaFoldDB" id="A0A8H7PX04"/>
<evidence type="ECO:0000259" key="10">
    <source>
        <dbReference type="Pfam" id="PF23122"/>
    </source>
</evidence>
<keyword evidence="6 8" id="KW-0472">Membrane</keyword>
<dbReference type="InterPro" id="IPR024881">
    <property type="entry name" value="Tip"/>
</dbReference>
<evidence type="ECO:0000256" key="7">
    <source>
        <dbReference type="ARBA" id="ARBA00023180"/>
    </source>
</evidence>
<dbReference type="PANTHER" id="PTHR13412:SF0">
    <property type="entry name" value="T-CELL IMMUNOMODULATORY PROTEIN"/>
    <property type="match status" value="1"/>
</dbReference>
<dbReference type="SUPFAM" id="SSF69318">
    <property type="entry name" value="Integrin alpha N-terminal domain"/>
    <property type="match status" value="2"/>
</dbReference>
<dbReference type="PANTHER" id="PTHR13412">
    <property type="entry name" value="T-CELL IMMUNOMODULATORY PROTEIN HOMOLOG"/>
    <property type="match status" value="1"/>
</dbReference>
<keyword evidence="3 8" id="KW-0812">Transmembrane</keyword>
<feature type="domain" description="T-cell immunomodulatory protein TIP C2" evidence="10">
    <location>
        <begin position="502"/>
        <end position="608"/>
    </location>
</feature>
<name>A0A8H7PX04_MORIS</name>
<comment type="caution">
    <text evidence="11">The sequence shown here is derived from an EMBL/GenBank/DDBJ whole genome shotgun (WGS) entry which is preliminary data.</text>
</comment>
<evidence type="ECO:0000256" key="4">
    <source>
        <dbReference type="ARBA" id="ARBA00022729"/>
    </source>
</evidence>
<evidence type="ECO:0000256" key="3">
    <source>
        <dbReference type="ARBA" id="ARBA00022692"/>
    </source>
</evidence>
<evidence type="ECO:0000256" key="9">
    <source>
        <dbReference type="SAM" id="SignalP"/>
    </source>
</evidence>